<dbReference type="InterPro" id="IPR008701">
    <property type="entry name" value="NPP1"/>
</dbReference>
<keyword evidence="1" id="KW-0812">Transmembrane</keyword>
<dbReference type="Pfam" id="PF05630">
    <property type="entry name" value="NPP1"/>
    <property type="match status" value="1"/>
</dbReference>
<evidence type="ECO:0000256" key="1">
    <source>
        <dbReference type="SAM" id="Phobius"/>
    </source>
</evidence>
<organism evidence="2 3">
    <name type="scientific">Colletotrichum lupini</name>
    <dbReference type="NCBI Taxonomy" id="145971"/>
    <lineage>
        <taxon>Eukaryota</taxon>
        <taxon>Fungi</taxon>
        <taxon>Dikarya</taxon>
        <taxon>Ascomycota</taxon>
        <taxon>Pezizomycotina</taxon>
        <taxon>Sordariomycetes</taxon>
        <taxon>Hypocreomycetidae</taxon>
        <taxon>Glomerellales</taxon>
        <taxon>Glomerellaceae</taxon>
        <taxon>Colletotrichum</taxon>
        <taxon>Colletotrichum acutatum species complex</taxon>
    </lineage>
</organism>
<dbReference type="RefSeq" id="XP_049142991.1">
    <property type="nucleotide sequence ID" value="XM_049285848.1"/>
</dbReference>
<feature type="transmembrane region" description="Helical" evidence="1">
    <location>
        <begin position="108"/>
        <end position="130"/>
    </location>
</feature>
<proteinExistence type="predicted"/>
<keyword evidence="1" id="KW-0472">Membrane</keyword>
<gene>
    <name evidence="2" type="ORF">CLUP02_06851</name>
</gene>
<dbReference type="Proteomes" id="UP000830671">
    <property type="component" value="Chromosome 3"/>
</dbReference>
<protein>
    <submittedName>
        <fullName evidence="2">Uncharacterized protein</fullName>
    </submittedName>
</protein>
<keyword evidence="1" id="KW-1133">Transmembrane helix</keyword>
<dbReference type="AlphaFoldDB" id="A0A9Q8WG50"/>
<reference evidence="2" key="1">
    <citation type="journal article" date="2021" name="Mol. Plant Microbe Interact.">
        <title>Complete Genome Sequence of the Plant-Pathogenic Fungus Colletotrichum lupini.</title>
        <authorList>
            <person name="Baroncelli R."/>
            <person name="Pensec F."/>
            <person name="Da Lio D."/>
            <person name="Boufleur T."/>
            <person name="Vicente I."/>
            <person name="Sarrocco S."/>
            <person name="Picot A."/>
            <person name="Baraldi E."/>
            <person name="Sukno S."/>
            <person name="Thon M."/>
            <person name="Le Floch G."/>
        </authorList>
    </citation>
    <scope>NUCLEOTIDE SEQUENCE</scope>
    <source>
        <strain evidence="2">IMI 504893</strain>
    </source>
</reference>
<evidence type="ECO:0000313" key="2">
    <source>
        <dbReference type="EMBL" id="UQC81365.1"/>
    </source>
</evidence>
<sequence>MTESGCLPCSVQSRQHSPPFSALAKTKTDTHVLERQSSNWCDISVLVLSGDNMYVPSSNNSAPSVILDLRIQGRANPVGKPDPGMEVIYIYSFIMLLWNNHTSDETSVILYGLSIGIAATSSIFLTRYLLSVTGRSGTILVLSISRTKAANTNANHPNLDSFQRAKSLLDISGLSRQDCFQNYFNFVLLFVINLKSLGILQGFTAFTYQEGSWWMRRESGAMIKPCLWVSGCCDPYPAVDENSNIGQATPSTYIYGGKTDQNLHSWLETERRRENGNGTGDSCQVYARRSQSQGCHGTMYRYCPP</sequence>
<feature type="transmembrane region" description="Helical" evidence="1">
    <location>
        <begin position="183"/>
        <end position="208"/>
    </location>
</feature>
<name>A0A9Q8WG50_9PEZI</name>
<dbReference type="GeneID" id="73340858"/>
<accession>A0A9Q8WG50</accession>
<evidence type="ECO:0000313" key="3">
    <source>
        <dbReference type="Proteomes" id="UP000830671"/>
    </source>
</evidence>
<dbReference type="KEGG" id="clup:CLUP02_06851"/>
<dbReference type="EMBL" id="CP019475">
    <property type="protein sequence ID" value="UQC81365.1"/>
    <property type="molecule type" value="Genomic_DNA"/>
</dbReference>
<keyword evidence="3" id="KW-1185">Reference proteome</keyword>